<name>A0A6I4SPW2_9SPHN</name>
<dbReference type="Proteomes" id="UP000433652">
    <property type="component" value="Unassembled WGS sequence"/>
</dbReference>
<protein>
    <submittedName>
        <fullName evidence="2">Type VI secretion protein</fullName>
    </submittedName>
</protein>
<feature type="compositionally biased region" description="Pro residues" evidence="1">
    <location>
        <begin position="35"/>
        <end position="57"/>
    </location>
</feature>
<feature type="region of interest" description="Disordered" evidence="1">
    <location>
        <begin position="102"/>
        <end position="121"/>
    </location>
</feature>
<organism evidence="2 3">
    <name type="scientific">Croceibacterium salegens</name>
    <dbReference type="NCBI Taxonomy" id="1737568"/>
    <lineage>
        <taxon>Bacteria</taxon>
        <taxon>Pseudomonadati</taxon>
        <taxon>Pseudomonadota</taxon>
        <taxon>Alphaproteobacteria</taxon>
        <taxon>Sphingomonadales</taxon>
        <taxon>Erythrobacteraceae</taxon>
        <taxon>Croceibacterium</taxon>
    </lineage>
</organism>
<keyword evidence="3" id="KW-1185">Reference proteome</keyword>
<dbReference type="AlphaFoldDB" id="A0A6I4SPW2"/>
<evidence type="ECO:0000313" key="3">
    <source>
        <dbReference type="Proteomes" id="UP000433652"/>
    </source>
</evidence>
<feature type="region of interest" description="Disordered" evidence="1">
    <location>
        <begin position="25"/>
        <end position="83"/>
    </location>
</feature>
<feature type="non-terminal residue" evidence="2">
    <location>
        <position position="1"/>
    </location>
</feature>
<sequence>GVAIVAVLGMATLWGMNSARVEEGQPRAAQQAVPVPQPAVVPGTPGPQAVPAPPPPTAQLADPAPSPVFASEPQAVTGPATNPYNTPTVVFDASSLPPEISGVEGVAGTGNSASDFASRIG</sequence>
<reference evidence="2 3" key="1">
    <citation type="submission" date="2019-12" db="EMBL/GenBank/DDBJ databases">
        <title>Genomic-based taxomic classification of the family Erythrobacteraceae.</title>
        <authorList>
            <person name="Xu L."/>
        </authorList>
    </citation>
    <scope>NUCLEOTIDE SEQUENCE [LARGE SCALE GENOMIC DNA]</scope>
    <source>
        <strain evidence="2 3">MCCC 1K01500</strain>
    </source>
</reference>
<dbReference type="EMBL" id="WTYM01000010">
    <property type="protein sequence ID" value="MXO57951.1"/>
    <property type="molecule type" value="Genomic_DNA"/>
</dbReference>
<evidence type="ECO:0000256" key="1">
    <source>
        <dbReference type="SAM" id="MobiDB-lite"/>
    </source>
</evidence>
<proteinExistence type="predicted"/>
<evidence type="ECO:0000313" key="2">
    <source>
        <dbReference type="EMBL" id="MXO57951.1"/>
    </source>
</evidence>
<accession>A0A6I4SPW2</accession>
<comment type="caution">
    <text evidence="2">The sequence shown here is derived from an EMBL/GenBank/DDBJ whole genome shotgun (WGS) entry which is preliminary data.</text>
</comment>
<gene>
    <name evidence="2" type="ORF">GRI89_00110</name>
</gene>
<feature type="non-terminal residue" evidence="2">
    <location>
        <position position="121"/>
    </location>
</feature>